<proteinExistence type="predicted"/>
<dbReference type="Proteomes" id="UP000283644">
    <property type="component" value="Unassembled WGS sequence"/>
</dbReference>
<gene>
    <name evidence="1" type="ORF">D0Z08_05870</name>
</gene>
<comment type="caution">
    <text evidence="1">The sequence shown here is derived from an EMBL/GenBank/DDBJ whole genome shotgun (WGS) entry which is preliminary data.</text>
</comment>
<reference evidence="1 2" key="1">
    <citation type="submission" date="2018-09" db="EMBL/GenBank/DDBJ databases">
        <title>Genome sequencing of Nocardioides immobilis CCTCC AB 2017083 for comparison to Nocardioides silvaticus.</title>
        <authorList>
            <person name="Li C."/>
            <person name="Wang G."/>
        </authorList>
    </citation>
    <scope>NUCLEOTIDE SEQUENCE [LARGE SCALE GENOMIC DNA]</scope>
    <source>
        <strain evidence="1 2">CCTCC AB 2017083</strain>
    </source>
</reference>
<dbReference type="AlphaFoldDB" id="A0A417Y5Q1"/>
<organism evidence="1 2">
    <name type="scientific">Nocardioides immobilis</name>
    <dbReference type="NCBI Taxonomy" id="2049295"/>
    <lineage>
        <taxon>Bacteria</taxon>
        <taxon>Bacillati</taxon>
        <taxon>Actinomycetota</taxon>
        <taxon>Actinomycetes</taxon>
        <taxon>Propionibacteriales</taxon>
        <taxon>Nocardioidaceae</taxon>
        <taxon>Nocardioides</taxon>
    </lineage>
</organism>
<keyword evidence="2" id="KW-1185">Reference proteome</keyword>
<evidence type="ECO:0000313" key="2">
    <source>
        <dbReference type="Proteomes" id="UP000283644"/>
    </source>
</evidence>
<dbReference type="EMBL" id="QXGH01000011">
    <property type="protein sequence ID" value="RHW27824.1"/>
    <property type="molecule type" value="Genomic_DNA"/>
</dbReference>
<sequence>MRIDPDRVFRDFMLDVFGDVCAAQWRARAEEFRAARPRPGDYLGASTVEDRREQWRRLTAIAEACEARARFIAAGHVEFPEVEAFRLSEAA</sequence>
<name>A0A417Y5Q1_9ACTN</name>
<accession>A0A417Y5Q1</accession>
<dbReference type="RefSeq" id="WP_118923633.1">
    <property type="nucleotide sequence ID" value="NZ_QXGH01000011.1"/>
</dbReference>
<protein>
    <submittedName>
        <fullName evidence="1">Uncharacterized protein</fullName>
    </submittedName>
</protein>
<evidence type="ECO:0000313" key="1">
    <source>
        <dbReference type="EMBL" id="RHW27824.1"/>
    </source>
</evidence>